<organism evidence="6 7">
    <name type="scientific">Bacillus nakamurai</name>
    <dbReference type="NCBI Taxonomy" id="1793963"/>
    <lineage>
        <taxon>Bacteria</taxon>
        <taxon>Bacillati</taxon>
        <taxon>Bacillota</taxon>
        <taxon>Bacilli</taxon>
        <taxon>Bacillales</taxon>
        <taxon>Bacillaceae</taxon>
        <taxon>Bacillus</taxon>
    </lineage>
</organism>
<dbReference type="EMBL" id="LSBA01000036">
    <property type="protein sequence ID" value="KXZ15289.1"/>
    <property type="molecule type" value="Genomic_DNA"/>
</dbReference>
<evidence type="ECO:0000313" key="7">
    <source>
        <dbReference type="Proteomes" id="UP000075430"/>
    </source>
</evidence>
<feature type="transmembrane region" description="Helical" evidence="5">
    <location>
        <begin position="46"/>
        <end position="65"/>
    </location>
</feature>
<feature type="transmembrane region" description="Helical" evidence="5">
    <location>
        <begin position="9"/>
        <end position="26"/>
    </location>
</feature>
<evidence type="ECO:0000256" key="1">
    <source>
        <dbReference type="ARBA" id="ARBA00004370"/>
    </source>
</evidence>
<dbReference type="AlphaFoldDB" id="A0A150F4W9"/>
<protein>
    <submittedName>
        <fullName evidence="6">Holin</fullName>
    </submittedName>
</protein>
<keyword evidence="7" id="KW-1185">Reference proteome</keyword>
<dbReference type="STRING" id="1793963.AXI58_03250"/>
<dbReference type="RefSeq" id="WP_061522945.1">
    <property type="nucleotide sequence ID" value="NZ_JAJJBV010000018.1"/>
</dbReference>
<evidence type="ECO:0000256" key="4">
    <source>
        <dbReference type="ARBA" id="ARBA00023136"/>
    </source>
</evidence>
<evidence type="ECO:0000256" key="2">
    <source>
        <dbReference type="ARBA" id="ARBA00022692"/>
    </source>
</evidence>
<evidence type="ECO:0000256" key="5">
    <source>
        <dbReference type="SAM" id="Phobius"/>
    </source>
</evidence>
<keyword evidence="3 5" id="KW-1133">Transmembrane helix</keyword>
<reference evidence="7" key="1">
    <citation type="submission" date="2016-02" db="EMBL/GenBank/DDBJ databases">
        <authorList>
            <person name="Dunlap C."/>
        </authorList>
    </citation>
    <scope>NUCLEOTIDE SEQUENCE [LARGE SCALE GENOMIC DNA]</scope>
    <source>
        <strain evidence="7">NRRL B-41092</strain>
    </source>
</reference>
<accession>A0A150F4W9</accession>
<keyword evidence="4 5" id="KW-0472">Membrane</keyword>
<dbReference type="OrthoDB" id="2405362at2"/>
<keyword evidence="2 5" id="KW-0812">Transmembrane</keyword>
<gene>
    <name evidence="6" type="ORF">AXI58_03250</name>
</gene>
<name>A0A150F4W9_9BACI</name>
<evidence type="ECO:0000313" key="6">
    <source>
        <dbReference type="EMBL" id="KXZ15289.1"/>
    </source>
</evidence>
<comment type="caution">
    <text evidence="6">The sequence shown here is derived from an EMBL/GenBank/DDBJ whole genome shotgun (WGS) entry which is preliminary data.</text>
</comment>
<evidence type="ECO:0000256" key="3">
    <source>
        <dbReference type="ARBA" id="ARBA00022989"/>
    </source>
</evidence>
<proteinExistence type="predicted"/>
<dbReference type="Pfam" id="PF04688">
    <property type="entry name" value="Holin_SPP1"/>
    <property type="match status" value="1"/>
</dbReference>
<dbReference type="NCBIfam" id="TIGR01592">
    <property type="entry name" value="holin_SPP1"/>
    <property type="match status" value="1"/>
</dbReference>
<dbReference type="GO" id="GO:0016020">
    <property type="term" value="C:membrane"/>
    <property type="evidence" value="ECO:0007669"/>
    <property type="project" value="UniProtKB-SubCell"/>
</dbReference>
<dbReference type="Proteomes" id="UP000075430">
    <property type="component" value="Unassembled WGS sequence"/>
</dbReference>
<dbReference type="InterPro" id="IPR006479">
    <property type="entry name" value="Holin"/>
</dbReference>
<comment type="subcellular location">
    <subcellularLocation>
        <location evidence="1">Membrane</location>
    </subcellularLocation>
</comment>
<sequence>MLNMRDRGTVIRTVLLFIALINQTMLMFGKSPLEITDSQVTQLVNGLYTVGSAAFTIGTTLTAWFKNNYVTDKGHKQKAILKHHKLIK</sequence>